<evidence type="ECO:0000256" key="1">
    <source>
        <dbReference type="SAM" id="Phobius"/>
    </source>
</evidence>
<feature type="transmembrane region" description="Helical" evidence="1">
    <location>
        <begin position="117"/>
        <end position="138"/>
    </location>
</feature>
<feature type="transmembrane region" description="Helical" evidence="1">
    <location>
        <begin position="44"/>
        <end position="65"/>
    </location>
</feature>
<feature type="transmembrane region" description="Helical" evidence="1">
    <location>
        <begin position="176"/>
        <end position="198"/>
    </location>
</feature>
<feature type="transmembrane region" description="Helical" evidence="1">
    <location>
        <begin position="12"/>
        <end position="32"/>
    </location>
</feature>
<evidence type="ECO:0000313" key="2">
    <source>
        <dbReference type="EMBL" id="KAJ3568661.1"/>
    </source>
</evidence>
<keyword evidence="1" id="KW-1133">Transmembrane helix</keyword>
<protein>
    <submittedName>
        <fullName evidence="2">Uncharacterized protein</fullName>
    </submittedName>
</protein>
<keyword evidence="1" id="KW-0812">Transmembrane</keyword>
<dbReference type="AlphaFoldDB" id="A0AAD5VW40"/>
<feature type="transmembrane region" description="Helical" evidence="1">
    <location>
        <begin position="150"/>
        <end position="169"/>
    </location>
</feature>
<reference evidence="2" key="1">
    <citation type="submission" date="2022-07" db="EMBL/GenBank/DDBJ databases">
        <title>Genome Sequence of Leucocoprinus birnbaumii.</title>
        <authorList>
            <person name="Buettner E."/>
        </authorList>
    </citation>
    <scope>NUCLEOTIDE SEQUENCE</scope>
    <source>
        <strain evidence="2">VT141</strain>
    </source>
</reference>
<comment type="caution">
    <text evidence="2">The sequence shown here is derived from an EMBL/GenBank/DDBJ whole genome shotgun (WGS) entry which is preliminary data.</text>
</comment>
<dbReference type="Proteomes" id="UP001213000">
    <property type="component" value="Unassembled WGS sequence"/>
</dbReference>
<name>A0AAD5VW40_9AGAR</name>
<feature type="transmembrane region" description="Helical" evidence="1">
    <location>
        <begin position="210"/>
        <end position="231"/>
    </location>
</feature>
<accession>A0AAD5VW40</accession>
<evidence type="ECO:0000313" key="3">
    <source>
        <dbReference type="Proteomes" id="UP001213000"/>
    </source>
</evidence>
<sequence>MATVGVDPTLEYLEIGSMVAMTLFVSPNLSIVRERRSDPRRLKLFVVGLWILEFVHTFLSGYSIVILTISGKNDSLADIHRINSFSGLVASTITSCSQIWFAYRLQKLSECLAYPRLCMLISVAKFASFSALAIYQIVVVDTGDLWNQLLLIPSILACLGDLLITLGLIRSPIDRVLIWCLETNLLTCVSTTLGFILYELNGTVKVNYVWVPLTLVNCRLYSICIFASLIARKRLEGEGQVYYIDSALVTRDSSGDNVLIEPPPARTRARSK</sequence>
<feature type="transmembrane region" description="Helical" evidence="1">
    <location>
        <begin position="85"/>
        <end position="105"/>
    </location>
</feature>
<keyword evidence="1" id="KW-0472">Membrane</keyword>
<keyword evidence="3" id="KW-1185">Reference proteome</keyword>
<dbReference type="EMBL" id="JANIEX010000332">
    <property type="protein sequence ID" value="KAJ3568661.1"/>
    <property type="molecule type" value="Genomic_DNA"/>
</dbReference>
<gene>
    <name evidence="2" type="ORF">NP233_g5567</name>
</gene>
<proteinExistence type="predicted"/>
<organism evidence="2 3">
    <name type="scientific">Leucocoprinus birnbaumii</name>
    <dbReference type="NCBI Taxonomy" id="56174"/>
    <lineage>
        <taxon>Eukaryota</taxon>
        <taxon>Fungi</taxon>
        <taxon>Dikarya</taxon>
        <taxon>Basidiomycota</taxon>
        <taxon>Agaricomycotina</taxon>
        <taxon>Agaricomycetes</taxon>
        <taxon>Agaricomycetidae</taxon>
        <taxon>Agaricales</taxon>
        <taxon>Agaricineae</taxon>
        <taxon>Agaricaceae</taxon>
        <taxon>Leucocoprinus</taxon>
    </lineage>
</organism>